<reference evidence="2" key="1">
    <citation type="submission" date="2019-03" db="EMBL/GenBank/DDBJ databases">
        <title>Serratia marcescens strain N2 draft genome.</title>
        <authorList>
            <person name="Yassin A."/>
            <person name="El-Kenawy N."/>
            <person name="Youssef N.H."/>
        </authorList>
    </citation>
    <scope>NUCLEOTIDE SEQUENCE [LARGE SCALE GENOMIC DNA]</scope>
    <source>
        <strain evidence="2">N2</strain>
    </source>
</reference>
<dbReference type="AlphaFoldDB" id="A0A9X8VG07"/>
<protein>
    <submittedName>
        <fullName evidence="2">HNH endonuclease</fullName>
    </submittedName>
</protein>
<keyword evidence="2" id="KW-0378">Hydrolase</keyword>
<keyword evidence="2" id="KW-0540">Nuclease</keyword>
<dbReference type="Gene3D" id="3.90.75.20">
    <property type="match status" value="1"/>
</dbReference>
<dbReference type="RefSeq" id="WP_212562780.1">
    <property type="nucleotide sequence ID" value="NZ_SPSG02000011.1"/>
</dbReference>
<keyword evidence="2" id="KW-0255">Endonuclease</keyword>
<accession>A0A9X8VG07</accession>
<dbReference type="EMBL" id="SPSG01002521">
    <property type="protein sequence ID" value="TFU81944.1"/>
    <property type="molecule type" value="Genomic_DNA"/>
</dbReference>
<evidence type="ECO:0000259" key="1">
    <source>
        <dbReference type="Pfam" id="PF13392"/>
    </source>
</evidence>
<feature type="domain" description="HNH nuclease" evidence="1">
    <location>
        <begin position="132"/>
        <end position="167"/>
    </location>
</feature>
<dbReference type="Pfam" id="PF13392">
    <property type="entry name" value="HNH_3"/>
    <property type="match status" value="1"/>
</dbReference>
<name>A0A9X8VG07_SERMA</name>
<evidence type="ECO:0000313" key="2">
    <source>
        <dbReference type="EMBL" id="TFU81944.1"/>
    </source>
</evidence>
<proteinExistence type="predicted"/>
<comment type="caution">
    <text evidence="2">The sequence shown here is derived from an EMBL/GenBank/DDBJ whole genome shotgun (WGS) entry which is preliminary data.</text>
</comment>
<gene>
    <name evidence="2" type="ORF">E0L31_19085</name>
</gene>
<dbReference type="InterPro" id="IPR044925">
    <property type="entry name" value="His-Me_finger_sf"/>
</dbReference>
<sequence>MSQKYTDAQNLFLEVHCKGKTFREITDLFNYEFGTKKRQGTMREVLRQRGLDRYVAKQFHYSEQQLTYLFANRAVGWKKLTQMFNERFGDKKTVDAIKKTMAGRGWNQKCRHGTGKGLKYIYANGKRMRLDVYVWECVNGPLPTGYGVIHLDNDVQNNQIGNLRLAPLHIKSIFIRAGGGDAPKALAPALYARIMLKNHINQLESQRTSRRRSV</sequence>
<dbReference type="GO" id="GO:0004519">
    <property type="term" value="F:endonuclease activity"/>
    <property type="evidence" value="ECO:0007669"/>
    <property type="project" value="UniProtKB-KW"/>
</dbReference>
<dbReference type="InterPro" id="IPR003615">
    <property type="entry name" value="HNH_nuc"/>
</dbReference>
<organism evidence="2">
    <name type="scientific">Serratia marcescens</name>
    <dbReference type="NCBI Taxonomy" id="615"/>
    <lineage>
        <taxon>Bacteria</taxon>
        <taxon>Pseudomonadati</taxon>
        <taxon>Pseudomonadota</taxon>
        <taxon>Gammaproteobacteria</taxon>
        <taxon>Enterobacterales</taxon>
        <taxon>Yersiniaceae</taxon>
        <taxon>Serratia</taxon>
    </lineage>
</organism>
<dbReference type="SUPFAM" id="SSF54060">
    <property type="entry name" value="His-Me finger endonucleases"/>
    <property type="match status" value="1"/>
</dbReference>